<evidence type="ECO:0000256" key="1">
    <source>
        <dbReference type="SAM" id="SignalP"/>
    </source>
</evidence>
<name>A0A6P4J3H0_DROKI</name>
<proteinExistence type="predicted"/>
<evidence type="ECO:0000313" key="3">
    <source>
        <dbReference type="RefSeq" id="XP_017029108.1"/>
    </source>
</evidence>
<dbReference type="OrthoDB" id="7915757at2759"/>
<feature type="signal peptide" evidence="1">
    <location>
        <begin position="1"/>
        <end position="20"/>
    </location>
</feature>
<sequence>MHSVLLIFIVLNCLLWCFQGQTASVSSNHPRLPMPLHSISAEHISKDFYYAIEKSDRSKDKLQRKLLHFFENLQKNLTMSTVLSDFGKSDTSAENYIVRIHELLKFFYEASNVFEEFSNDVEKFYEASKNSSHALLLKLRQVPTAQPKYVKVLLTNYFAEMEFFNIMFSEIVNDAMEYTVGTLTAIQKIFFYYAEAQSFILHNWKLKLNLECRELYVDFLQHHSAKIFECAAGHNLELTYDVYAVTKLNVKYIMKQLEFRIQRLFNCFIFGSYAIQCTFLNNADRDFENLFIKLAELEMYLDIKTKTGLVSVLRRRRGRDADEFTKADSIIDKCLLNDFPRNQISNRLKGCFYNF</sequence>
<keyword evidence="1" id="KW-0732">Signal</keyword>
<gene>
    <name evidence="3" type="primary">LOC108079322</name>
</gene>
<dbReference type="AlphaFoldDB" id="A0A6P4J3H0"/>
<organism evidence="2 3">
    <name type="scientific">Drosophila kikkawai</name>
    <name type="common">Fruit fly</name>
    <dbReference type="NCBI Taxonomy" id="30033"/>
    <lineage>
        <taxon>Eukaryota</taxon>
        <taxon>Metazoa</taxon>
        <taxon>Ecdysozoa</taxon>
        <taxon>Arthropoda</taxon>
        <taxon>Hexapoda</taxon>
        <taxon>Insecta</taxon>
        <taxon>Pterygota</taxon>
        <taxon>Neoptera</taxon>
        <taxon>Endopterygota</taxon>
        <taxon>Diptera</taxon>
        <taxon>Brachycera</taxon>
        <taxon>Muscomorpha</taxon>
        <taxon>Ephydroidea</taxon>
        <taxon>Drosophilidae</taxon>
        <taxon>Drosophila</taxon>
        <taxon>Sophophora</taxon>
    </lineage>
</organism>
<dbReference type="GeneID" id="108079322"/>
<dbReference type="RefSeq" id="XP_017029108.1">
    <property type="nucleotide sequence ID" value="XM_017173619.2"/>
</dbReference>
<dbReference type="Proteomes" id="UP001652661">
    <property type="component" value="Chromosome 3L"/>
</dbReference>
<feature type="chain" id="PRO_5027619978" evidence="1">
    <location>
        <begin position="21"/>
        <end position="355"/>
    </location>
</feature>
<protein>
    <submittedName>
        <fullName evidence="3">Uncharacterized protein</fullName>
    </submittedName>
</protein>
<reference evidence="3" key="1">
    <citation type="submission" date="2025-08" db="UniProtKB">
        <authorList>
            <consortium name="RefSeq"/>
        </authorList>
    </citation>
    <scope>IDENTIFICATION</scope>
    <source>
        <strain evidence="3">14028-0561.14</strain>
        <tissue evidence="3">Whole fly</tissue>
    </source>
</reference>
<accession>A0A6P4J3H0</accession>
<evidence type="ECO:0000313" key="2">
    <source>
        <dbReference type="Proteomes" id="UP001652661"/>
    </source>
</evidence>
<keyword evidence="2" id="KW-1185">Reference proteome</keyword>